<reference evidence="1" key="1">
    <citation type="submission" date="2017-10" db="EMBL/GenBank/DDBJ databases">
        <title>Genome sequence of cellulolytic Lachnospiraceae bacterium XHS1971 isolated from hotspring sediment.</title>
        <authorList>
            <person name="Vasudevan G."/>
            <person name="Joshi A.J."/>
            <person name="Hivarkar S."/>
            <person name="Lanjekar V.B."/>
            <person name="Dhakephalkar P.K."/>
            <person name="Dagar S."/>
        </authorList>
    </citation>
    <scope>NUCLEOTIDE SEQUENCE</scope>
    <source>
        <strain evidence="1">XHS1971</strain>
    </source>
</reference>
<dbReference type="EMBL" id="PEDL01000002">
    <property type="protein sequence ID" value="PHV71879.1"/>
    <property type="molecule type" value="Genomic_DNA"/>
</dbReference>
<gene>
    <name evidence="1" type="ORF">CS063_03045</name>
</gene>
<keyword evidence="2" id="KW-1185">Reference proteome</keyword>
<name>A0AC61DF10_9FIRM</name>
<evidence type="ECO:0000313" key="1">
    <source>
        <dbReference type="EMBL" id="PHV71879.1"/>
    </source>
</evidence>
<organism evidence="1 2">
    <name type="scientific">Sporanaerobium hydrogeniformans</name>
    <dbReference type="NCBI Taxonomy" id="3072179"/>
    <lineage>
        <taxon>Bacteria</taxon>
        <taxon>Bacillati</taxon>
        <taxon>Bacillota</taxon>
        <taxon>Clostridia</taxon>
        <taxon>Lachnospirales</taxon>
        <taxon>Lachnospiraceae</taxon>
        <taxon>Sporanaerobium</taxon>
    </lineage>
</organism>
<evidence type="ECO:0000313" key="2">
    <source>
        <dbReference type="Proteomes" id="UP000224460"/>
    </source>
</evidence>
<sequence length="292" mass="31837">MPKENIRLNEPLKDYTSFKIGGPADALILPPSIEVLGKVIRACQRQQVPFYIIGNGSNLLVDDEGLEGIVIQLYRNFAKIEVEGNYLIASSGALLSKIATVALEHSLTGLEFAHGIPGTLGGAVAMNAGAYGGEMKDVLVSSLVMDQKGEIFSLSKEELELGYRTSKVQREGYIVLEATLELNPGEKKKIQECMKDLSGRRREKQPLDKPSAGSTFKRPEGHFAGKLIMDAGLRGYQIGGALVSEKHCGFIVNDGTATYKDVCMLIKAVQRIVGEKFGVQLEPEVRILTNKR</sequence>
<accession>A0AC61DF10</accession>
<dbReference type="Proteomes" id="UP000224460">
    <property type="component" value="Unassembled WGS sequence"/>
</dbReference>
<comment type="caution">
    <text evidence="1">The sequence shown here is derived from an EMBL/GenBank/DDBJ whole genome shotgun (WGS) entry which is preliminary data.</text>
</comment>
<proteinExistence type="predicted"/>
<protein>
    <submittedName>
        <fullName evidence="1">UDP-N-acetylenolpyruvoylglucosamine reductase</fullName>
    </submittedName>
</protein>